<dbReference type="Pfam" id="PF13356">
    <property type="entry name" value="Arm-DNA-bind_3"/>
    <property type="match status" value="1"/>
</dbReference>
<dbReference type="Gene3D" id="3.30.160.390">
    <property type="entry name" value="Integrase, DNA-binding domain"/>
    <property type="match status" value="1"/>
</dbReference>
<dbReference type="InterPro" id="IPR013762">
    <property type="entry name" value="Integrase-like_cat_sf"/>
</dbReference>
<evidence type="ECO:0000256" key="2">
    <source>
        <dbReference type="ARBA" id="ARBA00022908"/>
    </source>
</evidence>
<dbReference type="Proteomes" id="UP001626593">
    <property type="component" value="Chromosome"/>
</dbReference>
<dbReference type="RefSeq" id="WP_407280132.1">
    <property type="nucleotide sequence ID" value="NZ_CP141259.1"/>
</dbReference>
<keyword evidence="3 5" id="KW-0238">DNA-binding</keyword>
<dbReference type="InterPro" id="IPR002104">
    <property type="entry name" value="Integrase_catalytic"/>
</dbReference>
<protein>
    <submittedName>
        <fullName evidence="8">Integrase family protein</fullName>
    </submittedName>
</protein>
<evidence type="ECO:0000313" key="8">
    <source>
        <dbReference type="EMBL" id="WRL47739.1"/>
    </source>
</evidence>
<dbReference type="InterPro" id="IPR025166">
    <property type="entry name" value="Integrase_DNA_bind_dom"/>
</dbReference>
<dbReference type="PROSITE" id="PS51898">
    <property type="entry name" value="TYR_RECOMBINASE"/>
    <property type="match status" value="1"/>
</dbReference>
<dbReference type="SUPFAM" id="SSF56349">
    <property type="entry name" value="DNA breaking-rejoining enzymes"/>
    <property type="match status" value="1"/>
</dbReference>
<dbReference type="Pfam" id="PF00589">
    <property type="entry name" value="Phage_integrase"/>
    <property type="match status" value="1"/>
</dbReference>
<keyword evidence="2" id="KW-0229">DNA integration</keyword>
<evidence type="ECO:0000259" key="6">
    <source>
        <dbReference type="PROSITE" id="PS51898"/>
    </source>
</evidence>
<dbReference type="InterPro" id="IPR050808">
    <property type="entry name" value="Phage_Integrase"/>
</dbReference>
<keyword evidence="9" id="KW-1185">Reference proteome</keyword>
<evidence type="ECO:0000259" key="7">
    <source>
        <dbReference type="PROSITE" id="PS51900"/>
    </source>
</evidence>
<evidence type="ECO:0000256" key="1">
    <source>
        <dbReference type="ARBA" id="ARBA00008857"/>
    </source>
</evidence>
<gene>
    <name evidence="8" type="ORF">U5817_06750</name>
</gene>
<evidence type="ECO:0000313" key="9">
    <source>
        <dbReference type="Proteomes" id="UP001626593"/>
    </source>
</evidence>
<dbReference type="InterPro" id="IPR010998">
    <property type="entry name" value="Integrase_recombinase_N"/>
</dbReference>
<dbReference type="Gene3D" id="1.10.150.130">
    <property type="match status" value="1"/>
</dbReference>
<feature type="domain" description="Tyr recombinase" evidence="6">
    <location>
        <begin position="234"/>
        <end position="428"/>
    </location>
</feature>
<reference evidence="8 9" key="1">
    <citation type="submission" date="2023-12" db="EMBL/GenBank/DDBJ databases">
        <title>A. evansii MAY27, complete genome.</title>
        <authorList>
            <person name="Wang Y."/>
        </authorList>
    </citation>
    <scope>NUCLEOTIDE SEQUENCE [LARGE SCALE GENOMIC DNA]</scope>
    <source>
        <strain evidence="8 9">MAY27</strain>
    </source>
</reference>
<accession>A0ABZ1AR52</accession>
<evidence type="ECO:0000256" key="5">
    <source>
        <dbReference type="PROSITE-ProRule" id="PRU01248"/>
    </source>
</evidence>
<keyword evidence="4" id="KW-0233">DNA recombination</keyword>
<proteinExistence type="inferred from homology"/>
<dbReference type="InterPro" id="IPR044068">
    <property type="entry name" value="CB"/>
</dbReference>
<dbReference type="PROSITE" id="PS51900">
    <property type="entry name" value="CB"/>
    <property type="match status" value="1"/>
</dbReference>
<dbReference type="InterPro" id="IPR011010">
    <property type="entry name" value="DNA_brk_join_enz"/>
</dbReference>
<evidence type="ECO:0000256" key="4">
    <source>
        <dbReference type="ARBA" id="ARBA00023172"/>
    </source>
</evidence>
<name>A0ABZ1AR52_AROEV</name>
<dbReference type="PANTHER" id="PTHR30629">
    <property type="entry name" value="PROPHAGE INTEGRASE"/>
    <property type="match status" value="1"/>
</dbReference>
<feature type="domain" description="Core-binding (CB)" evidence="7">
    <location>
        <begin position="118"/>
        <end position="202"/>
    </location>
</feature>
<evidence type="ECO:0000256" key="3">
    <source>
        <dbReference type="ARBA" id="ARBA00023125"/>
    </source>
</evidence>
<comment type="similarity">
    <text evidence="1">Belongs to the 'phage' integrase family.</text>
</comment>
<dbReference type="InterPro" id="IPR038488">
    <property type="entry name" value="Integrase_DNA-bd_sf"/>
</dbReference>
<dbReference type="Gene3D" id="1.10.443.10">
    <property type="entry name" value="Intergrase catalytic core"/>
    <property type="match status" value="1"/>
</dbReference>
<organism evidence="8 9">
    <name type="scientific">Aromatoleum evansii</name>
    <name type="common">Azoarcus evansii</name>
    <dbReference type="NCBI Taxonomy" id="59406"/>
    <lineage>
        <taxon>Bacteria</taxon>
        <taxon>Pseudomonadati</taxon>
        <taxon>Pseudomonadota</taxon>
        <taxon>Betaproteobacteria</taxon>
        <taxon>Rhodocyclales</taxon>
        <taxon>Rhodocyclaceae</taxon>
        <taxon>Aromatoleum</taxon>
    </lineage>
</organism>
<dbReference type="PANTHER" id="PTHR30629:SF2">
    <property type="entry name" value="PROPHAGE INTEGRASE INTS-RELATED"/>
    <property type="match status" value="1"/>
</dbReference>
<dbReference type="EMBL" id="CP141259">
    <property type="protein sequence ID" value="WRL47739.1"/>
    <property type="molecule type" value="Genomic_DNA"/>
</dbReference>
<sequence>MQRERLTPERIRRFTCPADVKQAFLWDTEAPRLAVRATAGAKSFVFESKLNRQTIRRTIGDVRAWTIEDARTEARRLQTTIDQGTDPRELDREREEAKAAAKAAKEAARREAEERKRYTLRALCDAYVAHLEAHGKAKSAAATRSAFKCHVTTAHPAIADTPARDVTAHHIAAIVRKVREAGKERSAGILRSYLSAAFNAARRAPFDASLPAELIAFGVEHNPVEVVAAIPVKAGNRTLNVDELRAYLLALGGELPDQALRLALLAGGQRLAQLLRARVSDYDEQTRTLRLWDAKGKRRDPREHLLPLAPKAAALVAGLVQRAKAQETERAKEGERPADFGNLWLFSTHGRVAMTETTPGKRAAEICAAMKCEPFDLRDIRRTCETMLAGMGVSRETRAQLLSHGISGVQAAHYDRHSYIAEKRTTLEAWERRLKAIEKGESAPANVRQLRRKGNAA</sequence>